<keyword evidence="6" id="KW-0493">Microtubule</keyword>
<dbReference type="GO" id="GO:0005829">
    <property type="term" value="C:cytosol"/>
    <property type="evidence" value="ECO:0007669"/>
    <property type="project" value="TreeGrafter"/>
</dbReference>
<dbReference type="GO" id="GO:0007023">
    <property type="term" value="P:post-chaperonin tubulin folding pathway"/>
    <property type="evidence" value="ECO:0007669"/>
    <property type="project" value="UniProtKB-UniRule"/>
</dbReference>
<evidence type="ECO:0000256" key="2">
    <source>
        <dbReference type="ARBA" id="ARBA00006806"/>
    </source>
</evidence>
<dbReference type="EMBL" id="JAJJHW010000095">
    <property type="protein sequence ID" value="KAH8388007.1"/>
    <property type="molecule type" value="Genomic_DNA"/>
</dbReference>
<dbReference type="AlphaFoldDB" id="A0AAD4KFL7"/>
<comment type="subunit">
    <text evidence="5 6">Supercomplex made of cofactors A to E. Cofactors A and D function by capturing and stabilizing tubulin in a quasi-native conformation. Cofactor E binds to the cofactor D-tubulin complex; interaction with cofactor C then causes the release of tubulin polypeptides that are committed to the native state.</text>
</comment>
<evidence type="ECO:0000313" key="7">
    <source>
        <dbReference type="EMBL" id="KAH8388007.1"/>
    </source>
</evidence>
<keyword evidence="8" id="KW-1185">Reference proteome</keyword>
<gene>
    <name evidence="7" type="ORF">KR093_010925</name>
</gene>
<dbReference type="SUPFAM" id="SSF46988">
    <property type="entry name" value="Tubulin chaperone cofactor A"/>
    <property type="match status" value="1"/>
</dbReference>
<dbReference type="GO" id="GO:0005874">
    <property type="term" value="C:microtubule"/>
    <property type="evidence" value="ECO:0007669"/>
    <property type="project" value="UniProtKB-KW"/>
</dbReference>
<comment type="function">
    <text evidence="1">Tubulin-folding protein; involved in the early step of the tubulin folding pathway.</text>
</comment>
<dbReference type="Gene3D" id="1.20.58.90">
    <property type="match status" value="1"/>
</dbReference>
<accession>A0AAD4KFL7</accession>
<comment type="similarity">
    <text evidence="2 6">Belongs to the TBCA family.</text>
</comment>
<dbReference type="InterPro" id="IPR036126">
    <property type="entry name" value="TBCA_sf"/>
</dbReference>
<keyword evidence="6" id="KW-0963">Cytoplasm</keyword>
<comment type="subcellular location">
    <subcellularLocation>
        <location evidence="6">Cytoplasm</location>
        <location evidence="6">Cytoskeleton</location>
    </subcellularLocation>
</comment>
<feature type="non-terminal residue" evidence="7">
    <location>
        <position position="112"/>
    </location>
</feature>
<reference evidence="7" key="1">
    <citation type="journal article" date="2021" name="Mol. Ecol. Resour.">
        <title>Phylogenomic analyses of the genus Drosophila reveals genomic signals of climate adaptation.</title>
        <authorList>
            <person name="Li F."/>
            <person name="Rane R.V."/>
            <person name="Luria V."/>
            <person name="Xiong Z."/>
            <person name="Chen J."/>
            <person name="Li Z."/>
            <person name="Catullo R.A."/>
            <person name="Griffin P.C."/>
            <person name="Schiffer M."/>
            <person name="Pearce S."/>
            <person name="Lee S.F."/>
            <person name="McElroy K."/>
            <person name="Stocker A."/>
            <person name="Shirriffs J."/>
            <person name="Cockerell F."/>
            <person name="Coppin C."/>
            <person name="Sgro C.M."/>
            <person name="Karger A."/>
            <person name="Cain J.W."/>
            <person name="Weber J.A."/>
            <person name="Santpere G."/>
            <person name="Kirschner M.W."/>
            <person name="Hoffmann A.A."/>
            <person name="Oakeshott J.G."/>
            <person name="Zhang G."/>
        </authorList>
    </citation>
    <scope>NUCLEOTIDE SEQUENCE</scope>
    <source>
        <strain evidence="7">BGI-SZ-2011g</strain>
    </source>
</reference>
<name>A0AAD4KFL7_9MUSC</name>
<sequence>SLDPRLDQLIVYSSVLEHLLQQKLHYEKERDAELMRLERFKCDGVKEYRIKVQMRVISKVQSMLPDIVFKMRNEYDKFERFLLREVSIKDVDTELYNRAWQLLHTCRDNLQR</sequence>
<dbReference type="GO" id="GO:0048487">
    <property type="term" value="F:beta-tubulin binding"/>
    <property type="evidence" value="ECO:0007669"/>
    <property type="project" value="InterPro"/>
</dbReference>
<evidence type="ECO:0000256" key="5">
    <source>
        <dbReference type="ARBA" id="ARBA00026055"/>
    </source>
</evidence>
<evidence type="ECO:0000256" key="6">
    <source>
        <dbReference type="RuleBase" id="RU364030"/>
    </source>
</evidence>
<keyword evidence="6" id="KW-0206">Cytoskeleton</keyword>
<dbReference type="InterPro" id="IPR004226">
    <property type="entry name" value="TBCA"/>
</dbReference>
<keyword evidence="4 6" id="KW-0143">Chaperone</keyword>
<evidence type="ECO:0000256" key="4">
    <source>
        <dbReference type="ARBA" id="ARBA00023186"/>
    </source>
</evidence>
<dbReference type="GO" id="GO:0007021">
    <property type="term" value="P:tubulin complex assembly"/>
    <property type="evidence" value="ECO:0007669"/>
    <property type="project" value="UniProtKB-UniRule"/>
</dbReference>
<proteinExistence type="inferred from homology"/>
<protein>
    <recommendedName>
        <fullName evidence="3 6">Tubulin-specific chaperone A</fullName>
    </recommendedName>
</protein>
<evidence type="ECO:0000256" key="1">
    <source>
        <dbReference type="ARBA" id="ARBA00003046"/>
    </source>
</evidence>
<organism evidence="7 8">
    <name type="scientific">Drosophila rubida</name>
    <dbReference type="NCBI Taxonomy" id="30044"/>
    <lineage>
        <taxon>Eukaryota</taxon>
        <taxon>Metazoa</taxon>
        <taxon>Ecdysozoa</taxon>
        <taxon>Arthropoda</taxon>
        <taxon>Hexapoda</taxon>
        <taxon>Insecta</taxon>
        <taxon>Pterygota</taxon>
        <taxon>Neoptera</taxon>
        <taxon>Endopterygota</taxon>
        <taxon>Diptera</taxon>
        <taxon>Brachycera</taxon>
        <taxon>Muscomorpha</taxon>
        <taxon>Ephydroidea</taxon>
        <taxon>Drosophilidae</taxon>
        <taxon>Drosophila</taxon>
    </lineage>
</organism>
<feature type="non-terminal residue" evidence="7">
    <location>
        <position position="1"/>
    </location>
</feature>
<evidence type="ECO:0000313" key="8">
    <source>
        <dbReference type="Proteomes" id="UP001200034"/>
    </source>
</evidence>
<dbReference type="Pfam" id="PF02970">
    <property type="entry name" value="TBCA"/>
    <property type="match status" value="1"/>
</dbReference>
<comment type="caution">
    <text evidence="7">The sequence shown here is derived from an EMBL/GenBank/DDBJ whole genome shotgun (WGS) entry which is preliminary data.</text>
</comment>
<dbReference type="Proteomes" id="UP001200034">
    <property type="component" value="Unassembled WGS sequence"/>
</dbReference>
<dbReference type="PANTHER" id="PTHR21500">
    <property type="entry name" value="TUBULIN-SPECIFIC CHAPERONE A"/>
    <property type="match status" value="1"/>
</dbReference>
<dbReference type="PANTHER" id="PTHR21500:SF0">
    <property type="entry name" value="TUBULIN-SPECIFIC CHAPERONE A"/>
    <property type="match status" value="1"/>
</dbReference>
<evidence type="ECO:0000256" key="3">
    <source>
        <dbReference type="ARBA" id="ARBA00015002"/>
    </source>
</evidence>